<reference evidence="9 10" key="1">
    <citation type="submission" date="2016-10" db="EMBL/GenBank/DDBJ databases">
        <authorList>
            <person name="de Groot N.N."/>
        </authorList>
    </citation>
    <scope>NUCLEOTIDE SEQUENCE [LARGE SCALE GENOMIC DNA]</scope>
    <source>
        <strain evidence="9 10">PYCC 4715</strain>
    </source>
</reference>
<evidence type="ECO:0000256" key="4">
    <source>
        <dbReference type="ARBA" id="ARBA00022833"/>
    </source>
</evidence>
<feature type="compositionally biased region" description="Low complexity" evidence="7">
    <location>
        <begin position="433"/>
        <end position="445"/>
    </location>
</feature>
<evidence type="ECO:0000256" key="3">
    <source>
        <dbReference type="ARBA" id="ARBA00022771"/>
    </source>
</evidence>
<gene>
    <name evidence="9" type="ORF">SAMEA4029009_CIC11G00000005834</name>
</gene>
<evidence type="ECO:0000256" key="5">
    <source>
        <dbReference type="ARBA" id="ARBA00023242"/>
    </source>
</evidence>
<organism evidence="9 10">
    <name type="scientific">Sungouiella intermedia</name>
    <dbReference type="NCBI Taxonomy" id="45354"/>
    <lineage>
        <taxon>Eukaryota</taxon>
        <taxon>Fungi</taxon>
        <taxon>Dikarya</taxon>
        <taxon>Ascomycota</taxon>
        <taxon>Saccharomycotina</taxon>
        <taxon>Pichiomycetes</taxon>
        <taxon>Metschnikowiaceae</taxon>
        <taxon>Sungouiella</taxon>
    </lineage>
</organism>
<name>A0A1L0FVN1_9ASCO</name>
<dbReference type="EMBL" id="LT635764">
    <property type="protein sequence ID" value="SGZ48650.1"/>
    <property type="molecule type" value="Genomic_DNA"/>
</dbReference>
<feature type="region of interest" description="Disordered" evidence="7">
    <location>
        <begin position="40"/>
        <end position="65"/>
    </location>
</feature>
<feature type="compositionally biased region" description="Low complexity" evidence="7">
    <location>
        <begin position="580"/>
        <end position="590"/>
    </location>
</feature>
<evidence type="ECO:0000313" key="10">
    <source>
        <dbReference type="Proteomes" id="UP000182259"/>
    </source>
</evidence>
<dbReference type="PANTHER" id="PTHR10071">
    <property type="entry name" value="TRANSCRIPTION FACTOR GATA FAMILY MEMBER"/>
    <property type="match status" value="1"/>
</dbReference>
<evidence type="ECO:0000256" key="6">
    <source>
        <dbReference type="PROSITE-ProRule" id="PRU00094"/>
    </source>
</evidence>
<evidence type="ECO:0000256" key="2">
    <source>
        <dbReference type="ARBA" id="ARBA00022723"/>
    </source>
</evidence>
<dbReference type="InterPro" id="IPR013088">
    <property type="entry name" value="Znf_NHR/GATA"/>
</dbReference>
<evidence type="ECO:0000256" key="7">
    <source>
        <dbReference type="SAM" id="MobiDB-lite"/>
    </source>
</evidence>
<dbReference type="FunFam" id="3.30.50.10:FF:000007">
    <property type="entry name" value="Nitrogen regulatory AreA, N-terminal"/>
    <property type="match status" value="1"/>
</dbReference>
<evidence type="ECO:0000256" key="1">
    <source>
        <dbReference type="ARBA" id="ARBA00004123"/>
    </source>
</evidence>
<dbReference type="SUPFAM" id="SSF57716">
    <property type="entry name" value="Glucocorticoid receptor-like (DNA-binding domain)"/>
    <property type="match status" value="1"/>
</dbReference>
<comment type="subcellular location">
    <subcellularLocation>
        <location evidence="1">Nucleus</location>
    </subcellularLocation>
</comment>
<dbReference type="CDD" id="cd00202">
    <property type="entry name" value="ZnF_GATA"/>
    <property type="match status" value="1"/>
</dbReference>
<dbReference type="Pfam" id="PF00320">
    <property type="entry name" value="GATA"/>
    <property type="match status" value="1"/>
</dbReference>
<sequence length="702" mass="75779">MSNPHSSQSHAALAAAPSIMEIFTQAKKLLALQPRVENRQLRKDSAHTQQLRNSSVEVTPPSHHVLSNDPSKALDLLLPLLVDDTRGSTLLTVVKVPVKVKKLTSQLEITPSSMNDSPPSNCAPLVVSDPVWTAKTTMLVLSIKKEPSEGVSAIQVQSFNMNGSTSNNSVNNMTSDGATLGRNGNINGNGKISDIANHNHGSNIDGSNINGSNFNGSHVINTNNINTLRKSNLTSSLQNQLRELEAKDKKLTDPKAASRQKHTECFNCHTLKTPLWRKDPTGNTLCNACGLFYKLHGTTRPLSLKTDVIKKRSSRRPSSTPKGATAAQANPSGSTPSSFPRSTNSVSDFRLRPEGMDSIPIQSSSVFSTGATSGLFGNNMYNSVGSAIDPASRPKNVPILPKPSFAGSASNSLASTPVNSGSFTFRSANQAHPSTPSSPYSTSATLEYKRKKSEVNIHEMSDSYGRRIPSLLTMSSSFTNLNPTIKRGFLATSVNRRTSLTNLNRKQSYASSQNYGTPPSSGPTPGNIGYQNLKLASTPQPFTQSNATYFDHPSAPPSFVHPESISLSQGINALAEDSHSVPSPSSYSSSGQVTARQSFAAPSELANYVGSLKSKNPDDMDTDDFFKNYTSLHNDMDDEMTPLEDDNMITDMGNRYEIKPTNAKSSLTHGLKGQANQHRGLLHNTYNDANENGDLDWLKFEI</sequence>
<keyword evidence="5" id="KW-0539">Nucleus</keyword>
<dbReference type="GO" id="GO:0000978">
    <property type="term" value="F:RNA polymerase II cis-regulatory region sequence-specific DNA binding"/>
    <property type="evidence" value="ECO:0007669"/>
    <property type="project" value="TreeGrafter"/>
</dbReference>
<dbReference type="GO" id="GO:0045944">
    <property type="term" value="P:positive regulation of transcription by RNA polymerase II"/>
    <property type="evidence" value="ECO:0007669"/>
    <property type="project" value="TreeGrafter"/>
</dbReference>
<proteinExistence type="predicted"/>
<dbReference type="Gene3D" id="3.30.50.10">
    <property type="entry name" value="Erythroid Transcription Factor GATA-1, subunit A"/>
    <property type="match status" value="1"/>
</dbReference>
<dbReference type="GO" id="GO:0000122">
    <property type="term" value="P:negative regulation of transcription by RNA polymerase II"/>
    <property type="evidence" value="ECO:0007669"/>
    <property type="project" value="TreeGrafter"/>
</dbReference>
<evidence type="ECO:0000259" key="8">
    <source>
        <dbReference type="PROSITE" id="PS50114"/>
    </source>
</evidence>
<feature type="domain" description="GATA-type" evidence="8">
    <location>
        <begin position="259"/>
        <end position="312"/>
    </location>
</feature>
<dbReference type="InterPro" id="IPR039355">
    <property type="entry name" value="Transcription_factor_GATA"/>
</dbReference>
<dbReference type="PROSITE" id="PS50114">
    <property type="entry name" value="GATA_ZN_FINGER_2"/>
    <property type="match status" value="1"/>
</dbReference>
<dbReference type="PROSITE" id="PS00344">
    <property type="entry name" value="GATA_ZN_FINGER_1"/>
    <property type="match status" value="1"/>
</dbReference>
<feature type="compositionally biased region" description="Polar residues" evidence="7">
    <location>
        <begin position="47"/>
        <end position="57"/>
    </location>
</feature>
<keyword evidence="4" id="KW-0862">Zinc</keyword>
<dbReference type="InterPro" id="IPR000679">
    <property type="entry name" value="Znf_GATA"/>
</dbReference>
<dbReference type="AlphaFoldDB" id="A0A1L0FVN1"/>
<feature type="compositionally biased region" description="Polar residues" evidence="7">
    <location>
        <begin position="501"/>
        <end position="515"/>
    </location>
</feature>
<feature type="region of interest" description="Disordered" evidence="7">
    <location>
        <begin position="424"/>
        <end position="446"/>
    </location>
</feature>
<dbReference type="Proteomes" id="UP000182259">
    <property type="component" value="Chromosome I"/>
</dbReference>
<feature type="region of interest" description="Disordered" evidence="7">
    <location>
        <begin position="576"/>
        <end position="595"/>
    </location>
</feature>
<dbReference type="GO" id="GO:0000981">
    <property type="term" value="F:DNA-binding transcription factor activity, RNA polymerase II-specific"/>
    <property type="evidence" value="ECO:0007669"/>
    <property type="project" value="TreeGrafter"/>
</dbReference>
<protein>
    <submittedName>
        <fullName evidence="9">CIC11C00000005834</fullName>
    </submittedName>
</protein>
<evidence type="ECO:0000313" key="9">
    <source>
        <dbReference type="EMBL" id="SGZ48650.1"/>
    </source>
</evidence>
<dbReference type="SMART" id="SM00401">
    <property type="entry name" value="ZnF_GATA"/>
    <property type="match status" value="1"/>
</dbReference>
<accession>A0A1L0FVN1</accession>
<feature type="compositionally biased region" description="Polar residues" evidence="7">
    <location>
        <begin position="327"/>
        <end position="347"/>
    </location>
</feature>
<dbReference type="GO" id="GO:0005634">
    <property type="term" value="C:nucleus"/>
    <property type="evidence" value="ECO:0007669"/>
    <property type="project" value="UniProtKB-SubCell"/>
</dbReference>
<feature type="compositionally biased region" description="Low complexity" evidence="7">
    <location>
        <begin position="516"/>
        <end position="526"/>
    </location>
</feature>
<dbReference type="GO" id="GO:0008270">
    <property type="term" value="F:zinc ion binding"/>
    <property type="evidence" value="ECO:0007669"/>
    <property type="project" value="UniProtKB-KW"/>
</dbReference>
<dbReference type="PANTHER" id="PTHR10071:SF281">
    <property type="entry name" value="BOX A-BINDING FACTOR-RELATED"/>
    <property type="match status" value="1"/>
</dbReference>
<feature type="region of interest" description="Disordered" evidence="7">
    <location>
        <begin position="306"/>
        <end position="352"/>
    </location>
</feature>
<feature type="region of interest" description="Disordered" evidence="7">
    <location>
        <begin position="501"/>
        <end position="531"/>
    </location>
</feature>
<keyword evidence="2" id="KW-0479">Metal-binding</keyword>
<keyword evidence="3 6" id="KW-0863">Zinc-finger</keyword>
<dbReference type="PRINTS" id="PR00619">
    <property type="entry name" value="GATAZNFINGER"/>
</dbReference>